<dbReference type="InterPro" id="IPR002820">
    <property type="entry name" value="Mopterin_CF_biosynth-C_dom"/>
</dbReference>
<dbReference type="InterPro" id="IPR023045">
    <property type="entry name" value="MoaC"/>
</dbReference>
<dbReference type="GO" id="GO:0061798">
    <property type="term" value="F:GTP 3',8'-cyclase activity"/>
    <property type="evidence" value="ECO:0007669"/>
    <property type="project" value="TreeGrafter"/>
</dbReference>
<dbReference type="PANTHER" id="PTHR22960:SF0">
    <property type="entry name" value="MOLYBDENUM COFACTOR BIOSYNTHESIS PROTEIN 1"/>
    <property type="match status" value="1"/>
</dbReference>
<reference evidence="8" key="1">
    <citation type="submission" date="2023-08" db="EMBL/GenBank/DDBJ databases">
        <authorList>
            <person name="Audoor S."/>
            <person name="Bilcke G."/>
        </authorList>
    </citation>
    <scope>NUCLEOTIDE SEQUENCE</scope>
</reference>
<accession>A0AAD2FKK6</accession>
<feature type="domain" description="Molybdopterin cofactor biosynthesis C (MoaC)" evidence="7">
    <location>
        <begin position="232"/>
        <end position="374"/>
    </location>
</feature>
<name>A0AAD2FKK6_9STRA</name>
<comment type="catalytic activity">
    <reaction evidence="1">
        <text>(8S)-3',8-cyclo-7,8-dihydroguanosine 5'-triphosphate = cyclic pyranopterin phosphate + diphosphate</text>
        <dbReference type="Rhea" id="RHEA:49580"/>
        <dbReference type="ChEBI" id="CHEBI:33019"/>
        <dbReference type="ChEBI" id="CHEBI:59648"/>
        <dbReference type="ChEBI" id="CHEBI:131766"/>
        <dbReference type="EC" id="4.6.1.17"/>
    </reaction>
</comment>
<dbReference type="GO" id="GO:0006777">
    <property type="term" value="P:Mo-molybdopterin cofactor biosynthetic process"/>
    <property type="evidence" value="ECO:0007669"/>
    <property type="project" value="UniProtKB-KW"/>
</dbReference>
<dbReference type="SUPFAM" id="SSF55040">
    <property type="entry name" value="Molybdenum cofactor biosynthesis protein C, MoaC"/>
    <property type="match status" value="1"/>
</dbReference>
<evidence type="ECO:0000313" key="8">
    <source>
        <dbReference type="EMBL" id="CAJ1937916.1"/>
    </source>
</evidence>
<evidence type="ECO:0000256" key="4">
    <source>
        <dbReference type="ARBA" id="ARBA00023150"/>
    </source>
</evidence>
<protein>
    <recommendedName>
        <fullName evidence="3">cyclic pyranopterin monophosphate synthase</fullName>
        <ecNumber evidence="3">4.6.1.17</ecNumber>
    </recommendedName>
</protein>
<proteinExistence type="predicted"/>
<dbReference type="InterPro" id="IPR047594">
    <property type="entry name" value="MoaC_bact/euk"/>
</dbReference>
<dbReference type="AlphaFoldDB" id="A0AAD2FKK6"/>
<evidence type="ECO:0000256" key="3">
    <source>
        <dbReference type="ARBA" id="ARBA00012575"/>
    </source>
</evidence>
<evidence type="ECO:0000256" key="6">
    <source>
        <dbReference type="SAM" id="MobiDB-lite"/>
    </source>
</evidence>
<gene>
    <name evidence="8" type="ORF">CYCCA115_LOCUS5882</name>
</gene>
<feature type="region of interest" description="Disordered" evidence="6">
    <location>
        <begin position="125"/>
        <end position="145"/>
    </location>
</feature>
<keyword evidence="5" id="KW-0456">Lyase</keyword>
<organism evidence="8 9">
    <name type="scientific">Cylindrotheca closterium</name>
    <dbReference type="NCBI Taxonomy" id="2856"/>
    <lineage>
        <taxon>Eukaryota</taxon>
        <taxon>Sar</taxon>
        <taxon>Stramenopiles</taxon>
        <taxon>Ochrophyta</taxon>
        <taxon>Bacillariophyta</taxon>
        <taxon>Bacillariophyceae</taxon>
        <taxon>Bacillariophycidae</taxon>
        <taxon>Bacillariales</taxon>
        <taxon>Bacillariaceae</taxon>
        <taxon>Cylindrotheca</taxon>
    </lineage>
</organism>
<dbReference type="InterPro" id="IPR050105">
    <property type="entry name" value="MoCo_biosynth_MoaA/MoaC"/>
</dbReference>
<evidence type="ECO:0000256" key="5">
    <source>
        <dbReference type="ARBA" id="ARBA00023239"/>
    </source>
</evidence>
<dbReference type="InterPro" id="IPR036522">
    <property type="entry name" value="MoaC_sf"/>
</dbReference>
<keyword evidence="9" id="KW-1185">Reference proteome</keyword>
<dbReference type="Pfam" id="PF01967">
    <property type="entry name" value="MoaC"/>
    <property type="match status" value="1"/>
</dbReference>
<evidence type="ECO:0000313" key="9">
    <source>
        <dbReference type="Proteomes" id="UP001295423"/>
    </source>
</evidence>
<dbReference type="Proteomes" id="UP001295423">
    <property type="component" value="Unassembled WGS sequence"/>
</dbReference>
<evidence type="ECO:0000256" key="2">
    <source>
        <dbReference type="ARBA" id="ARBA00005046"/>
    </source>
</evidence>
<dbReference type="PANTHER" id="PTHR22960">
    <property type="entry name" value="MOLYBDOPTERIN COFACTOR SYNTHESIS PROTEIN A"/>
    <property type="match status" value="1"/>
</dbReference>
<sequence>MATMSVIPRRIVRSTLSSAMRCSIWLTGVEHEAVSRLPASISFHQCRSFASSAGKDGDASTGADHHAFFQEQLLELENERKSFFGDDADQQQDNVKGMDTQEQNAFFAQEMEQLENERKDFFGENTPNATFDPPTPSTNASGMTPEDLDFMHQEREAIFEFSEHEKQAWGQQDIGDKLSPQLMMEIAEARAALERGEVFEESPQDKTAVPPAEDLHHPWFSHVSQDGDSVHMVDVGHKQVTTRMAEAQTKVILPASVMEAFGLDATSSHKNELIGPKGPILATAKLAGIMAAKKTSDLIPLCHPLPLDQVKLDIRLVNNEILINCTCRVTHKTGVEMEALTGATVAALTVYDMVKAVSHEVEITDTKLVAKTGGKRTIQKEIEKKESIQ</sequence>
<dbReference type="NCBIfam" id="TIGR00581">
    <property type="entry name" value="moaC"/>
    <property type="match status" value="1"/>
</dbReference>
<dbReference type="NCBIfam" id="NF006870">
    <property type="entry name" value="PRK09364.1"/>
    <property type="match status" value="1"/>
</dbReference>
<comment type="pathway">
    <text evidence="2">Cofactor biosynthesis; molybdopterin biosynthesis.</text>
</comment>
<comment type="caution">
    <text evidence="8">The sequence shown here is derived from an EMBL/GenBank/DDBJ whole genome shotgun (WGS) entry which is preliminary data.</text>
</comment>
<evidence type="ECO:0000259" key="7">
    <source>
        <dbReference type="Pfam" id="PF01967"/>
    </source>
</evidence>
<dbReference type="EMBL" id="CAKOGP040000668">
    <property type="protein sequence ID" value="CAJ1937916.1"/>
    <property type="molecule type" value="Genomic_DNA"/>
</dbReference>
<dbReference type="CDD" id="cd01420">
    <property type="entry name" value="MoaC_PE"/>
    <property type="match status" value="1"/>
</dbReference>
<keyword evidence="4" id="KW-0501">Molybdenum cofactor biosynthesis</keyword>
<dbReference type="EC" id="4.6.1.17" evidence="3"/>
<evidence type="ECO:0000256" key="1">
    <source>
        <dbReference type="ARBA" id="ARBA00001637"/>
    </source>
</evidence>
<dbReference type="Gene3D" id="3.30.70.640">
    <property type="entry name" value="Molybdopterin cofactor biosynthesis C (MoaC) domain"/>
    <property type="match status" value="1"/>
</dbReference>
<dbReference type="GO" id="GO:0061799">
    <property type="term" value="F:cyclic pyranopterin monophosphate synthase activity"/>
    <property type="evidence" value="ECO:0007669"/>
    <property type="project" value="UniProtKB-EC"/>
</dbReference>